<proteinExistence type="predicted"/>
<dbReference type="Proteomes" id="UP000595917">
    <property type="component" value="Chromosome"/>
</dbReference>
<evidence type="ECO:0000313" key="1">
    <source>
        <dbReference type="EMBL" id="QQO08016.1"/>
    </source>
</evidence>
<evidence type="ECO:0000313" key="2">
    <source>
        <dbReference type="Proteomes" id="UP000595917"/>
    </source>
</evidence>
<sequence>MKTLTCDVCKRTIDNAITGRTYWHIGARDICEPCKDQLELTIKPIIRTKEPFNYEWYSRLMTDSIEKAIQKGRFDRR</sequence>
<accession>A0A7T8B962</accession>
<organism evidence="1 2">
    <name type="scientific">Breznakiella homolactica</name>
    <dbReference type="NCBI Taxonomy" id="2798577"/>
    <lineage>
        <taxon>Bacteria</taxon>
        <taxon>Pseudomonadati</taxon>
        <taxon>Spirochaetota</taxon>
        <taxon>Spirochaetia</taxon>
        <taxon>Spirochaetales</taxon>
        <taxon>Breznakiellaceae</taxon>
        <taxon>Breznakiella</taxon>
    </lineage>
</organism>
<name>A0A7T8B962_9SPIR</name>
<dbReference type="EMBL" id="CP067089">
    <property type="protein sequence ID" value="QQO08016.1"/>
    <property type="molecule type" value="Genomic_DNA"/>
</dbReference>
<reference evidence="1" key="1">
    <citation type="submission" date="2021-01" db="EMBL/GenBank/DDBJ databases">
        <title>Description of Breznakiella homolactica.</title>
        <authorList>
            <person name="Song Y."/>
            <person name="Brune A."/>
        </authorList>
    </citation>
    <scope>NUCLEOTIDE SEQUENCE</scope>
    <source>
        <strain evidence="1">RmG30</strain>
    </source>
</reference>
<dbReference type="KEGG" id="bhc:JFL75_13820"/>
<dbReference type="RefSeq" id="WP_215625322.1">
    <property type="nucleotide sequence ID" value="NZ_CP067089.2"/>
</dbReference>
<protein>
    <submittedName>
        <fullName evidence="1">Uncharacterized protein</fullName>
    </submittedName>
</protein>
<keyword evidence="2" id="KW-1185">Reference proteome</keyword>
<dbReference type="AlphaFoldDB" id="A0A7T8B962"/>
<gene>
    <name evidence="1" type="ORF">JFL75_13820</name>
</gene>